<dbReference type="SUPFAM" id="SSF56300">
    <property type="entry name" value="Metallo-dependent phosphatases"/>
    <property type="match status" value="1"/>
</dbReference>
<name>A0A1M7IPM5_9HYPH</name>
<proteinExistence type="predicted"/>
<dbReference type="EMBL" id="FRBW01000002">
    <property type="protein sequence ID" value="SHM42774.1"/>
    <property type="molecule type" value="Genomic_DNA"/>
</dbReference>
<feature type="binding site" evidence="2">
    <location>
        <position position="39"/>
    </location>
    <ligand>
        <name>Fe cation</name>
        <dbReference type="ChEBI" id="CHEBI:24875"/>
        <label>1</label>
    </ligand>
</feature>
<feature type="binding site" evidence="2">
    <location>
        <position position="180"/>
    </location>
    <ligand>
        <name>Fe cation</name>
        <dbReference type="ChEBI" id="CHEBI:24875"/>
        <label>1</label>
    </ligand>
</feature>
<feature type="binding site" evidence="2">
    <location>
        <position position="39"/>
    </location>
    <ligand>
        <name>Fe cation</name>
        <dbReference type="ChEBI" id="CHEBI:24875"/>
        <label>2</label>
    </ligand>
</feature>
<dbReference type="PANTHER" id="PTHR36303:SF1">
    <property type="entry name" value="2',3'-CYCLIC-NUCLEOTIDE 2'-PHOSPHODIESTERASE"/>
    <property type="match status" value="1"/>
</dbReference>
<evidence type="ECO:0000313" key="4">
    <source>
        <dbReference type="Proteomes" id="UP000186002"/>
    </source>
</evidence>
<feature type="binding site" evidence="2">
    <location>
        <position position="67"/>
    </location>
    <ligand>
        <name>Fe cation</name>
        <dbReference type="ChEBI" id="CHEBI:24875"/>
        <label>2</label>
    </ligand>
</feature>
<organism evidence="3 4">
    <name type="scientific">Roseibium suaedae</name>
    <dbReference type="NCBI Taxonomy" id="735517"/>
    <lineage>
        <taxon>Bacteria</taxon>
        <taxon>Pseudomonadati</taxon>
        <taxon>Pseudomonadota</taxon>
        <taxon>Alphaproteobacteria</taxon>
        <taxon>Hyphomicrobiales</taxon>
        <taxon>Stappiaceae</taxon>
        <taxon>Roseibium</taxon>
    </lineage>
</organism>
<feature type="binding site" evidence="2">
    <location>
        <position position="40"/>
    </location>
    <ligand>
        <name>Fe cation</name>
        <dbReference type="ChEBI" id="CHEBI:24875"/>
        <label>1</label>
    </ligand>
</feature>
<dbReference type="NCBIfam" id="TIGR00282">
    <property type="entry name" value="TIGR00282 family metallophosphoesterase"/>
    <property type="match status" value="1"/>
</dbReference>
<dbReference type="STRING" id="735517.SAMN05444272_2600"/>
<dbReference type="Gene3D" id="3.60.21.10">
    <property type="match status" value="1"/>
</dbReference>
<feature type="active site" description="Proton donor" evidence="1">
    <location>
        <position position="68"/>
    </location>
</feature>
<dbReference type="OrthoDB" id="9801109at2"/>
<dbReference type="PANTHER" id="PTHR36303">
    <property type="entry name" value="2',3'-CYCLIC-NUCLEOTIDE 2'-PHOSPHODIESTERASE"/>
    <property type="match status" value="1"/>
</dbReference>
<keyword evidence="4" id="KW-1185">Reference proteome</keyword>
<sequence>MKLLFLGDLVGRTGRTAVIDQLPAIVETQQLDFVVVNGENSASGFGITEAILQDVLDAGADVVTTGNHVWDQRDTLVYIERQDRLLRPLNYPAGTPGRGAHLYTARNGAQVMVANVMGRVYMDAMDDPFARIERVVDDCPLGQVADAIIIDMHAEATSEKQAMGHFLDGRVSLVVGTHTHVPTADHQILPGGTAYMSDAGMCGDYDSVLGMEKDEPVNRFQRKIPGNRFTPASGEATISGVAVETDDRTGLALRVAPVRIGGRLEPVLPSFWQS</sequence>
<dbReference type="PIRSF" id="PIRSF004789">
    <property type="entry name" value="DR1281"/>
    <property type="match status" value="1"/>
</dbReference>
<accession>A0A1M7IPM5</accession>
<keyword evidence="2" id="KW-0479">Metal-binding</keyword>
<dbReference type="InterPro" id="IPR029052">
    <property type="entry name" value="Metallo-depent_PP-like"/>
</dbReference>
<feature type="binding site" evidence="2">
    <location>
        <position position="153"/>
    </location>
    <ligand>
        <name>Fe cation</name>
        <dbReference type="ChEBI" id="CHEBI:24875"/>
        <label>2</label>
    </ligand>
</feature>
<gene>
    <name evidence="3" type="ORF">SAMN05444272_2600</name>
</gene>
<dbReference type="Pfam" id="PF13277">
    <property type="entry name" value="YmdB"/>
    <property type="match status" value="1"/>
</dbReference>
<feature type="binding site" evidence="2">
    <location>
        <position position="178"/>
    </location>
    <ligand>
        <name>Fe cation</name>
        <dbReference type="ChEBI" id="CHEBI:24875"/>
        <label>2</label>
    </ligand>
</feature>
<evidence type="ECO:0008006" key="5">
    <source>
        <dbReference type="Google" id="ProtNLM"/>
    </source>
</evidence>
<dbReference type="GO" id="GO:0004113">
    <property type="term" value="F:2',3'-cyclic-nucleotide 3'-phosphodiesterase activity"/>
    <property type="evidence" value="ECO:0007669"/>
    <property type="project" value="TreeGrafter"/>
</dbReference>
<feature type="binding site" evidence="2">
    <location>
        <position position="8"/>
    </location>
    <ligand>
        <name>Fe cation</name>
        <dbReference type="ChEBI" id="CHEBI:24875"/>
        <label>1</label>
    </ligand>
</feature>
<dbReference type="AlphaFoldDB" id="A0A1M7IPM5"/>
<evidence type="ECO:0000313" key="3">
    <source>
        <dbReference type="EMBL" id="SHM42774.1"/>
    </source>
</evidence>
<evidence type="ECO:0000256" key="2">
    <source>
        <dbReference type="PIRSR" id="PIRSR004789-51"/>
    </source>
</evidence>
<evidence type="ECO:0000256" key="1">
    <source>
        <dbReference type="PIRSR" id="PIRSR004789-50"/>
    </source>
</evidence>
<dbReference type="RefSeq" id="WP_073013590.1">
    <property type="nucleotide sequence ID" value="NZ_FRBW01000002.1"/>
</dbReference>
<reference evidence="3 4" key="1">
    <citation type="submission" date="2016-11" db="EMBL/GenBank/DDBJ databases">
        <authorList>
            <person name="Jaros S."/>
            <person name="Januszkiewicz K."/>
            <person name="Wedrychowicz H."/>
        </authorList>
    </citation>
    <scope>NUCLEOTIDE SEQUENCE [LARGE SCALE GENOMIC DNA]</scope>
    <source>
        <strain evidence="3 4">DSM 22153</strain>
    </source>
</reference>
<dbReference type="Proteomes" id="UP000186002">
    <property type="component" value="Unassembled WGS sequence"/>
</dbReference>
<dbReference type="GO" id="GO:0046872">
    <property type="term" value="F:metal ion binding"/>
    <property type="evidence" value="ECO:0007669"/>
    <property type="project" value="UniProtKB-KW"/>
</dbReference>
<dbReference type="InterPro" id="IPR005235">
    <property type="entry name" value="YmdB-like"/>
</dbReference>
<protein>
    <recommendedName>
        <fullName evidence="5">TIGR00282 family metallophosphoesterase</fullName>
    </recommendedName>
</protein>